<comment type="function">
    <text evidence="1">Involved in nucleolar processing of pre-18S ribosomal RNA.</text>
</comment>
<reference evidence="5" key="1">
    <citation type="submission" date="2022-11" db="UniProtKB">
        <authorList>
            <consortium name="WormBaseParasite"/>
        </authorList>
    </citation>
    <scope>IDENTIFICATION</scope>
</reference>
<sequence>MEGEEMWRSEKRRDKRIIIDISKNGDLEGGKMTSLELQLKKLKTPATQSLAVNRDCSSLLFDSRQAASYGRQEFYDIGINGLSQLQKFDLQFEEYEPQLFDKTTVNFNRTMLEQDDHNELNAALERMIIRLAPYFHQQACKQVLEWLIYKYQIHRFNAEFLFTALLPYHSSNSFGRLLSILKFNKPEWNFVAEFAKPASPIPINVLIRVCLANRSYFLVPVLANFLMNAIKAVGEEYAEKRLHPNFTFFTNFMLHLFEDSSRVDDQLIARVLPFVGIALKSKVFAFKCAGLTIVAKIMISTSLTPEVLNNILKLVLLKVREPVMDVILDTVVLVCQTQKVASLPRKAILKLVRKREELGLLPKIQNIRETFELTSFLVAFWEALLSSLIIETDKDFQTEISSVLIETLDLERMDGNKQHVRAIAIRFSGVFDAVRAQWLVRDKCLVDMLMKECRIETHEVGEVVVEFSSAKSKKRRRRTSSTASTKLLDTSYQDPSLVSIIQPNPEDKITPQEKMQKARDEVAPQRSPYKKPVLKLLQLVKADSEHSELEWALESLSLPLYLKKQLTEDLEEFFVQCVLQASQADTVPCKSKLKVALAQIALDPEIVLVLLSEQQRSPRKRDSLAVKSKKDKIAGVFVDETPIQQEKRLVFMLEVLNISVANFSKATPELVKRLFDLVEKAQPLSNSWLATGTTDRIYFQQLCLSLLGRVLEPAGAAKLLFSDNTMLDPLVKVIRFTQAPVVLRKALKVLTLVAPIIPAQAVSQFMSLFTFMGDGVLKRDNELTLTVFEETLNALFGALLASDGKHKEVDETFQRKILEISRMLTLSLMDIPAHRRIRILRAVSQQIPHECLWIVLGVLFEDFCIRWEKAKGKRQEKIENLDDISLELVSELQLEHQLEVVISLLDYIVRLGGDIAPTNGRAKPTPVVIFDRSLHEIRKLRHFRFVIMGFVNKCLNNKILYDKSRMLLLPAFLRQAKILF</sequence>
<dbReference type="PANTHER" id="PTHR13457:SF1">
    <property type="entry name" value="HEAT REPEAT-CONTAINING PROTEIN 1"/>
    <property type="match status" value="1"/>
</dbReference>
<dbReference type="InterPro" id="IPR040191">
    <property type="entry name" value="UTP10"/>
</dbReference>
<evidence type="ECO:0000313" key="5">
    <source>
        <dbReference type="WBParaSite" id="jg2083"/>
    </source>
</evidence>
<dbReference type="AlphaFoldDB" id="A0A915DLG9"/>
<evidence type="ECO:0000313" key="4">
    <source>
        <dbReference type="Proteomes" id="UP000887574"/>
    </source>
</evidence>
<name>A0A915DLG9_9BILA</name>
<comment type="subcellular location">
    <subcellularLocation>
        <location evidence="1">Nucleus</location>
        <location evidence="1">Nucleolus</location>
    </subcellularLocation>
</comment>
<proteinExistence type="inferred from homology"/>
<dbReference type="GO" id="GO:0034455">
    <property type="term" value="C:t-UTP complex"/>
    <property type="evidence" value="ECO:0007669"/>
    <property type="project" value="TreeGrafter"/>
</dbReference>
<dbReference type="PANTHER" id="PTHR13457">
    <property type="entry name" value="BAP28"/>
    <property type="match status" value="1"/>
</dbReference>
<dbReference type="GO" id="GO:0030686">
    <property type="term" value="C:90S preribosome"/>
    <property type="evidence" value="ECO:0007669"/>
    <property type="project" value="TreeGrafter"/>
</dbReference>
<accession>A0A915DLG9</accession>
<dbReference type="InterPro" id="IPR022125">
    <property type="entry name" value="U3snoRNP10_N"/>
</dbReference>
<keyword evidence="4" id="KW-1185">Reference proteome</keyword>
<evidence type="ECO:0000256" key="1">
    <source>
        <dbReference type="RuleBase" id="RU367065"/>
    </source>
</evidence>
<evidence type="ECO:0000259" key="2">
    <source>
        <dbReference type="Pfam" id="PF12397"/>
    </source>
</evidence>
<feature type="domain" description="Utp10/HEAT1 HEAT-repeats" evidence="3">
    <location>
        <begin position="827"/>
        <end position="960"/>
    </location>
</feature>
<dbReference type="GO" id="GO:0032040">
    <property type="term" value="C:small-subunit processome"/>
    <property type="evidence" value="ECO:0007669"/>
    <property type="project" value="TreeGrafter"/>
</dbReference>
<dbReference type="Pfam" id="PF12397">
    <property type="entry name" value="U3snoRNP10"/>
    <property type="match status" value="1"/>
</dbReference>
<dbReference type="GO" id="GO:0000462">
    <property type="term" value="P:maturation of SSU-rRNA from tricistronic rRNA transcript (SSU-rRNA, 5.8S rRNA, LSU-rRNA)"/>
    <property type="evidence" value="ECO:0007669"/>
    <property type="project" value="TreeGrafter"/>
</dbReference>
<dbReference type="GO" id="GO:0045943">
    <property type="term" value="P:positive regulation of transcription by RNA polymerase I"/>
    <property type="evidence" value="ECO:0007669"/>
    <property type="project" value="TreeGrafter"/>
</dbReference>
<feature type="domain" description="U3 small nucleolar RNA-associated protein 10 N-terminal" evidence="2">
    <location>
        <begin position="267"/>
        <end position="384"/>
    </location>
</feature>
<organism evidence="4 5">
    <name type="scientific">Ditylenchus dipsaci</name>
    <dbReference type="NCBI Taxonomy" id="166011"/>
    <lineage>
        <taxon>Eukaryota</taxon>
        <taxon>Metazoa</taxon>
        <taxon>Ecdysozoa</taxon>
        <taxon>Nematoda</taxon>
        <taxon>Chromadorea</taxon>
        <taxon>Rhabditida</taxon>
        <taxon>Tylenchina</taxon>
        <taxon>Tylenchomorpha</taxon>
        <taxon>Sphaerularioidea</taxon>
        <taxon>Anguinidae</taxon>
        <taxon>Anguininae</taxon>
        <taxon>Ditylenchus</taxon>
    </lineage>
</organism>
<dbReference type="Proteomes" id="UP000887574">
    <property type="component" value="Unplaced"/>
</dbReference>
<dbReference type="InterPro" id="IPR056473">
    <property type="entry name" value="HEAT_Utp10/HEAT1"/>
</dbReference>
<keyword evidence="1" id="KW-0698">rRNA processing</keyword>
<keyword evidence="1" id="KW-0687">Ribonucleoprotein</keyword>
<comment type="similarity">
    <text evidence="1">Belongs to the HEATR1/UTP10 family.</text>
</comment>
<dbReference type="Pfam" id="PF23243">
    <property type="entry name" value="HEAT_HEATR1"/>
    <property type="match status" value="1"/>
</dbReference>
<dbReference type="GO" id="GO:0030515">
    <property type="term" value="F:snoRNA binding"/>
    <property type="evidence" value="ECO:0007669"/>
    <property type="project" value="TreeGrafter"/>
</dbReference>
<keyword evidence="1" id="KW-0539">Nucleus</keyword>
<dbReference type="WBParaSite" id="jg2083">
    <property type="protein sequence ID" value="jg2083"/>
    <property type="gene ID" value="jg2083"/>
</dbReference>
<evidence type="ECO:0000259" key="3">
    <source>
        <dbReference type="Pfam" id="PF23243"/>
    </source>
</evidence>
<keyword evidence="1" id="KW-0690">Ribosome biogenesis</keyword>
<protein>
    <recommendedName>
        <fullName evidence="1">HEAT repeat-containing protein 1</fullName>
    </recommendedName>
</protein>